<dbReference type="Proteomes" id="UP001555786">
    <property type="component" value="Unassembled WGS sequence"/>
</dbReference>
<organism evidence="2 3">
    <name type="scientific">Labrys neptuniae</name>
    <dbReference type="NCBI Taxonomy" id="376174"/>
    <lineage>
        <taxon>Bacteria</taxon>
        <taxon>Pseudomonadati</taxon>
        <taxon>Pseudomonadota</taxon>
        <taxon>Alphaproteobacteria</taxon>
        <taxon>Hyphomicrobiales</taxon>
        <taxon>Xanthobacteraceae</taxon>
        <taxon>Labrys</taxon>
    </lineage>
</organism>
<sequence>MTTNGSGDGSGIRARKYLLVARIGPKSLHAKWLAPGVDRLYDVFLSSYDTGLPVVRGDGVYFEYRSGKKVAGYDGFLREHAEFIGRYKYIFFLDEDIDASPTSINGIFSRCDQYDLKIAQPALTWDSYFTYACLLRQGRYVLRYLNFVEMMCPVFRHDVLERIAPLYALGYESGIDLIWCNLVAEGSRDFAVIDEFPVRHTEPVGGNKSANGFADGRLYEDDIHAILGLFRLPWLRATPFSAVGRSGRETKGRTSLLLWALILLAAAPLRRPVAGRLRAILVHWRHLWLGAAGNISTKFPAGIAGRSAGAGARTTRRPMEMTGRHMPMPGALPVPSLRSGLRRQADRRETISAESGLTFRREDR</sequence>
<dbReference type="InterPro" id="IPR029044">
    <property type="entry name" value="Nucleotide-diphossugar_trans"/>
</dbReference>
<evidence type="ECO:0000313" key="3">
    <source>
        <dbReference type="Proteomes" id="UP001555786"/>
    </source>
</evidence>
<accession>A0ABV3PFI3</accession>
<dbReference type="SUPFAM" id="SSF53448">
    <property type="entry name" value="Nucleotide-diphospho-sugar transferases"/>
    <property type="match status" value="1"/>
</dbReference>
<evidence type="ECO:0008006" key="4">
    <source>
        <dbReference type="Google" id="ProtNLM"/>
    </source>
</evidence>
<proteinExistence type="predicted"/>
<comment type="caution">
    <text evidence="2">The sequence shown here is derived from an EMBL/GenBank/DDBJ whole genome shotgun (WGS) entry which is preliminary data.</text>
</comment>
<name>A0ABV3PFI3_9HYPH</name>
<feature type="region of interest" description="Disordered" evidence="1">
    <location>
        <begin position="320"/>
        <end position="364"/>
    </location>
</feature>
<reference evidence="2 3" key="1">
    <citation type="submission" date="2024-07" db="EMBL/GenBank/DDBJ databases">
        <title>Description of Labrys sedimenti sp. nov., isolated from a diclofenac-degrading enrichment culture.</title>
        <authorList>
            <person name="Tancsics A."/>
            <person name="Csepanyi A."/>
        </authorList>
    </citation>
    <scope>NUCLEOTIDE SEQUENCE [LARGE SCALE GENOMIC DNA]</scope>
    <source>
        <strain evidence="2 3">LMG 23578</strain>
    </source>
</reference>
<evidence type="ECO:0000313" key="2">
    <source>
        <dbReference type="EMBL" id="MEW9304374.1"/>
    </source>
</evidence>
<dbReference type="RefSeq" id="WP_367622778.1">
    <property type="nucleotide sequence ID" value="NZ_JBFNQD010000001.1"/>
</dbReference>
<dbReference type="EMBL" id="JBFNQD010000001">
    <property type="protein sequence ID" value="MEW9304374.1"/>
    <property type="molecule type" value="Genomic_DNA"/>
</dbReference>
<gene>
    <name evidence="2" type="ORF">ABXS05_02410</name>
</gene>
<protein>
    <recommendedName>
        <fullName evidence="4">DUF707 domain-containing protein</fullName>
    </recommendedName>
</protein>
<evidence type="ECO:0000256" key="1">
    <source>
        <dbReference type="SAM" id="MobiDB-lite"/>
    </source>
</evidence>
<keyword evidence="3" id="KW-1185">Reference proteome</keyword>